<dbReference type="Pfam" id="PF23256">
    <property type="entry name" value="CHX17_2nd"/>
    <property type="match status" value="1"/>
</dbReference>
<dbReference type="InterPro" id="IPR057290">
    <property type="entry name" value="CHX17_C"/>
</dbReference>
<feature type="transmembrane region" description="Helical" evidence="10">
    <location>
        <begin position="120"/>
        <end position="140"/>
    </location>
</feature>
<reference evidence="14 15" key="4">
    <citation type="journal article" date="2011" name="BMC Genomics">
        <title>RNA-Seq improves annotation of protein-coding genes in the cucumber genome.</title>
        <authorList>
            <person name="Li Z."/>
            <person name="Zhang Z."/>
            <person name="Yan P."/>
            <person name="Huang S."/>
            <person name="Fei Z."/>
            <person name="Lin K."/>
        </authorList>
    </citation>
    <scope>NUCLEOTIDE SEQUENCE [LARGE SCALE GENOMIC DNA]</scope>
    <source>
        <strain evidence="15">cv. 9930</strain>
    </source>
</reference>
<dbReference type="FunFam" id="1.20.1530.20:FF:000025">
    <property type="entry name" value="Cation/H(+) antiporter 28"/>
    <property type="match status" value="1"/>
</dbReference>
<sequence length="790" mass="86782">MAKTRNHEPSRSLANDTCTIRLTEIFGKATRSILGFFIMMGLCNGVHYLLRPFSQPRITSDTIVGLVVGNFIRKQLDISTIKTLRYIVDFGMVCYMFVLGLEVDPYVIFKAPTRDAKVAYAGMISTLILACSIIPFIGMIKSKEISFILSLSTVLSSTASPVLTRLITSLKIGKSDIGRLVIAAGMHSDFISTLMICVGYLFCKCQETRISFIKGFQLGILLLIQAVLTAKVSPVFMNWVNNENPEGKPMKGPHLVLAVAFMAFLCCCPTVFGYNPILSAFLAGTFLPREGRVSRWAIGKINYLLTTVFYPIFFFWMGVESKLTDFEPGQIMTWVRLILLFAIATLGKVVGTVIAGAILGFHWPESVALGLLLTMKGHFHIYLAIAAKTAGKITTSTSIVMVIVIFFTIVHAPKVVAHIIQRARKRTPTHRMALQLLDPSSELKILLCIHGPQNTPAAINIMEISRGTANPGVVVYVTDMIELTDEIASTLVQGEGVDSVTVTHTGVTQMREQVTSAVQSYVDENGEGITLRRMLALSTFNSMAQDICILAEELMGALIILPFHKSQRGDGSLSEGQTAFRYVNRKVLRHAPCSVGILVDRGLGSVEKISRSYVSQNVAVIFIGGKDDREALAYAGRVARHPGVKLSVIRFLVDADAVNAARRAGTYRISVAEQEEEMRQDDECFAYFYERHVAGGHVAYVEKHLASSSETYSTLKSLEGQYALIIVGRGGKVNTVLTFGMNDWQQCPELGPIGDILSGSEFSVRTSVLIIHQHNLKGELDGLDDDFSIM</sequence>
<keyword evidence="15" id="KW-1185">Reference proteome</keyword>
<evidence type="ECO:0000256" key="5">
    <source>
        <dbReference type="ARBA" id="ARBA00022958"/>
    </source>
</evidence>
<feature type="domain" description="Cation/H(+) antiporter central" evidence="12">
    <location>
        <begin position="473"/>
        <end position="610"/>
    </location>
</feature>
<evidence type="ECO:0000259" key="12">
    <source>
        <dbReference type="Pfam" id="PF23256"/>
    </source>
</evidence>
<keyword evidence="6 10" id="KW-1133">Transmembrane helix</keyword>
<dbReference type="InterPro" id="IPR050794">
    <property type="entry name" value="CPA2_transporter"/>
</dbReference>
<feature type="transmembrane region" description="Helical" evidence="10">
    <location>
        <begin position="399"/>
        <end position="420"/>
    </location>
</feature>
<gene>
    <name evidence="14" type="ORF">Csa_7G426570</name>
</gene>
<reference evidence="14 15" key="3">
    <citation type="journal article" date="2010" name="BMC Genomics">
        <title>Transcriptome sequencing and comparative analysis of cucumber flowers with different sex types.</title>
        <authorList>
            <person name="Guo S."/>
            <person name="Zheng Y."/>
            <person name="Joung J.G."/>
            <person name="Liu S."/>
            <person name="Zhang Z."/>
            <person name="Crasta O.R."/>
            <person name="Sobral B.W."/>
            <person name="Xu Y."/>
            <person name="Huang S."/>
            <person name="Fei Z."/>
        </authorList>
    </citation>
    <scope>NUCLEOTIDE SEQUENCE [LARGE SCALE GENOMIC DNA]</scope>
    <source>
        <strain evidence="15">cv. 9930</strain>
    </source>
</reference>
<dbReference type="GO" id="GO:1902600">
    <property type="term" value="P:proton transmembrane transport"/>
    <property type="evidence" value="ECO:0007669"/>
    <property type="project" value="InterPro"/>
</dbReference>
<dbReference type="InterPro" id="IPR038770">
    <property type="entry name" value="Na+/solute_symporter_sf"/>
</dbReference>
<feature type="domain" description="Cation/H+ exchanger transmembrane" evidence="11">
    <location>
        <begin position="49"/>
        <end position="418"/>
    </location>
</feature>
<keyword evidence="2" id="KW-0813">Transport</keyword>
<keyword evidence="5" id="KW-0630">Potassium</keyword>
<feature type="transmembrane region" description="Helical" evidence="10">
    <location>
        <begin position="256"/>
        <end position="284"/>
    </location>
</feature>
<comment type="similarity">
    <text evidence="9">Belongs to the monovalent cation:proton antiporter 2 (CPA2) transporter (TC 2.A.37) family. CHX (TC 2.A.37.4) subfamily.</text>
</comment>
<evidence type="ECO:0000256" key="6">
    <source>
        <dbReference type="ARBA" id="ARBA00022989"/>
    </source>
</evidence>
<evidence type="ECO:0000256" key="3">
    <source>
        <dbReference type="ARBA" id="ARBA00022538"/>
    </source>
</evidence>
<evidence type="ECO:0000256" key="10">
    <source>
        <dbReference type="SAM" id="Phobius"/>
    </source>
</evidence>
<evidence type="ECO:0000256" key="1">
    <source>
        <dbReference type="ARBA" id="ARBA00004141"/>
    </source>
</evidence>
<comment type="subcellular location">
    <subcellularLocation>
        <location evidence="1">Membrane</location>
        <topology evidence="1">Multi-pass membrane protein</topology>
    </subcellularLocation>
</comment>
<dbReference type="GO" id="GO:0006885">
    <property type="term" value="P:regulation of pH"/>
    <property type="evidence" value="ECO:0000318"/>
    <property type="project" value="GO_Central"/>
</dbReference>
<keyword evidence="3" id="KW-0633">Potassium transport</keyword>
<dbReference type="OMA" id="VGKINYL"/>
<dbReference type="GO" id="GO:0006813">
    <property type="term" value="P:potassium ion transport"/>
    <property type="evidence" value="ECO:0007669"/>
    <property type="project" value="UniProtKB-KW"/>
</dbReference>
<evidence type="ECO:0000256" key="7">
    <source>
        <dbReference type="ARBA" id="ARBA00023065"/>
    </source>
</evidence>
<protein>
    <submittedName>
        <fullName evidence="14">Uncharacterized protein</fullName>
    </submittedName>
</protein>
<feature type="transmembrane region" description="Helical" evidence="10">
    <location>
        <begin position="32"/>
        <end position="50"/>
    </location>
</feature>
<dbReference type="Gene3D" id="3.40.50.12370">
    <property type="match status" value="1"/>
</dbReference>
<dbReference type="GO" id="GO:0015297">
    <property type="term" value="F:antiporter activity"/>
    <property type="evidence" value="ECO:0007669"/>
    <property type="project" value="InterPro"/>
</dbReference>
<dbReference type="Gene3D" id="1.20.1530.20">
    <property type="match status" value="1"/>
</dbReference>
<evidence type="ECO:0000259" key="13">
    <source>
        <dbReference type="Pfam" id="PF23259"/>
    </source>
</evidence>
<evidence type="ECO:0000256" key="2">
    <source>
        <dbReference type="ARBA" id="ARBA00022448"/>
    </source>
</evidence>
<dbReference type="GO" id="GO:0012505">
    <property type="term" value="C:endomembrane system"/>
    <property type="evidence" value="ECO:0000318"/>
    <property type="project" value="GO_Central"/>
</dbReference>
<keyword evidence="4 10" id="KW-0812">Transmembrane</keyword>
<dbReference type="AlphaFoldDB" id="A0A0A0KBF5"/>
<name>A0A0A0KBF5_CUCSA</name>
<dbReference type="KEGG" id="csv:101211645"/>
<evidence type="ECO:0000256" key="9">
    <source>
        <dbReference type="ARBA" id="ARBA00038341"/>
    </source>
</evidence>
<feature type="transmembrane region" description="Helical" evidence="10">
    <location>
        <begin position="147"/>
        <end position="168"/>
    </location>
</feature>
<feature type="transmembrane region" description="Helical" evidence="10">
    <location>
        <begin position="337"/>
        <end position="361"/>
    </location>
</feature>
<evidence type="ECO:0000313" key="15">
    <source>
        <dbReference type="Proteomes" id="UP000029981"/>
    </source>
</evidence>
<keyword evidence="7" id="KW-0406">Ion transport</keyword>
<feature type="transmembrane region" description="Helical" evidence="10">
    <location>
        <begin position="180"/>
        <end position="203"/>
    </location>
</feature>
<feature type="domain" description="Cation/H(+) antiporter C-terminal" evidence="13">
    <location>
        <begin position="616"/>
        <end position="775"/>
    </location>
</feature>
<reference evidence="14 15" key="2">
    <citation type="journal article" date="2009" name="PLoS ONE">
        <title>An integrated genetic and cytogenetic map of the cucumber genome.</title>
        <authorList>
            <person name="Ren Y."/>
            <person name="Zhang Z."/>
            <person name="Liu J."/>
            <person name="Staub J.E."/>
            <person name="Han Y."/>
            <person name="Cheng Z."/>
            <person name="Li X."/>
            <person name="Lu J."/>
            <person name="Miao H."/>
            <person name="Kang H."/>
            <person name="Xie B."/>
            <person name="Gu X."/>
            <person name="Wang X."/>
            <person name="Du Y."/>
            <person name="Jin W."/>
            <person name="Huang S."/>
        </authorList>
    </citation>
    <scope>NUCLEOTIDE SEQUENCE [LARGE SCALE GENOMIC DNA]</scope>
    <source>
        <strain evidence="15">cv. 9930</strain>
    </source>
</reference>
<dbReference type="GO" id="GO:0098662">
    <property type="term" value="P:inorganic cation transmembrane transport"/>
    <property type="evidence" value="ECO:0000318"/>
    <property type="project" value="GO_Central"/>
</dbReference>
<keyword evidence="8 10" id="KW-0472">Membrane</keyword>
<dbReference type="Pfam" id="PF23259">
    <property type="entry name" value="CHX17_C"/>
    <property type="match status" value="1"/>
</dbReference>
<dbReference type="Pfam" id="PF00999">
    <property type="entry name" value="Na_H_Exchanger"/>
    <property type="match status" value="1"/>
</dbReference>
<dbReference type="InterPro" id="IPR057291">
    <property type="entry name" value="CHX17_2nd"/>
</dbReference>
<accession>A0A0A0KBF5</accession>
<organism evidence="14 15">
    <name type="scientific">Cucumis sativus</name>
    <name type="common">Cucumber</name>
    <dbReference type="NCBI Taxonomy" id="3659"/>
    <lineage>
        <taxon>Eukaryota</taxon>
        <taxon>Viridiplantae</taxon>
        <taxon>Streptophyta</taxon>
        <taxon>Embryophyta</taxon>
        <taxon>Tracheophyta</taxon>
        <taxon>Spermatophyta</taxon>
        <taxon>Magnoliopsida</taxon>
        <taxon>eudicotyledons</taxon>
        <taxon>Gunneridae</taxon>
        <taxon>Pentapetalae</taxon>
        <taxon>rosids</taxon>
        <taxon>fabids</taxon>
        <taxon>Cucurbitales</taxon>
        <taxon>Cucurbitaceae</taxon>
        <taxon>Benincaseae</taxon>
        <taxon>Cucumis</taxon>
    </lineage>
</organism>
<dbReference type="Proteomes" id="UP000029981">
    <property type="component" value="Chromosome 7"/>
</dbReference>
<evidence type="ECO:0000256" key="4">
    <source>
        <dbReference type="ARBA" id="ARBA00022692"/>
    </source>
</evidence>
<dbReference type="eggNOG" id="KOG1650">
    <property type="taxonomic scope" value="Eukaryota"/>
</dbReference>
<dbReference type="Gramene" id="KGN45116">
    <property type="protein sequence ID" value="KGN45116"/>
    <property type="gene ID" value="Csa_7G426570"/>
</dbReference>
<evidence type="ECO:0000259" key="11">
    <source>
        <dbReference type="Pfam" id="PF00999"/>
    </source>
</evidence>
<dbReference type="InterPro" id="IPR006153">
    <property type="entry name" value="Cation/H_exchanger_TM"/>
</dbReference>
<feature type="transmembrane region" description="Helical" evidence="10">
    <location>
        <begin position="215"/>
        <end position="236"/>
    </location>
</feature>
<reference evidence="14 15" key="1">
    <citation type="journal article" date="2009" name="Nat. Genet.">
        <title>The genome of the cucumber, Cucumis sativus L.</title>
        <authorList>
            <person name="Huang S."/>
            <person name="Li R."/>
            <person name="Zhang Z."/>
            <person name="Li L."/>
            <person name="Gu X."/>
            <person name="Fan W."/>
            <person name="Lucas W.J."/>
            <person name="Wang X."/>
            <person name="Xie B."/>
            <person name="Ni P."/>
            <person name="Ren Y."/>
            <person name="Zhu H."/>
            <person name="Li J."/>
            <person name="Lin K."/>
            <person name="Jin W."/>
            <person name="Fei Z."/>
            <person name="Li G."/>
            <person name="Staub J."/>
            <person name="Kilian A."/>
            <person name="van der Vossen E.A."/>
            <person name="Wu Y."/>
            <person name="Guo J."/>
            <person name="He J."/>
            <person name="Jia Z."/>
            <person name="Ren Y."/>
            <person name="Tian G."/>
            <person name="Lu Y."/>
            <person name="Ruan J."/>
            <person name="Qian W."/>
            <person name="Wang M."/>
            <person name="Huang Q."/>
            <person name="Li B."/>
            <person name="Xuan Z."/>
            <person name="Cao J."/>
            <person name="Asan"/>
            <person name="Wu Z."/>
            <person name="Zhang J."/>
            <person name="Cai Q."/>
            <person name="Bai Y."/>
            <person name="Zhao B."/>
            <person name="Han Y."/>
            <person name="Li Y."/>
            <person name="Li X."/>
            <person name="Wang S."/>
            <person name="Shi Q."/>
            <person name="Liu S."/>
            <person name="Cho W.K."/>
            <person name="Kim J.Y."/>
            <person name="Xu Y."/>
            <person name="Heller-Uszynska K."/>
            <person name="Miao H."/>
            <person name="Cheng Z."/>
            <person name="Zhang S."/>
            <person name="Wu J."/>
            <person name="Yang Y."/>
            <person name="Kang H."/>
            <person name="Li M."/>
            <person name="Liang H."/>
            <person name="Ren X."/>
            <person name="Shi Z."/>
            <person name="Wen M."/>
            <person name="Jian M."/>
            <person name="Yang H."/>
            <person name="Zhang G."/>
            <person name="Yang Z."/>
            <person name="Chen R."/>
            <person name="Liu S."/>
            <person name="Li J."/>
            <person name="Ma L."/>
            <person name="Liu H."/>
            <person name="Zhou Y."/>
            <person name="Zhao J."/>
            <person name="Fang X."/>
            <person name="Li G."/>
            <person name="Fang L."/>
            <person name="Li Y."/>
            <person name="Liu D."/>
            <person name="Zheng H."/>
            <person name="Zhang Y."/>
            <person name="Qin N."/>
            <person name="Li Z."/>
            <person name="Yang G."/>
            <person name="Yang S."/>
            <person name="Bolund L."/>
            <person name="Kristiansen K."/>
            <person name="Zheng H."/>
            <person name="Li S."/>
            <person name="Zhang X."/>
            <person name="Yang H."/>
            <person name="Wang J."/>
            <person name="Sun R."/>
            <person name="Zhang B."/>
            <person name="Jiang S."/>
            <person name="Wang J."/>
            <person name="Du Y."/>
            <person name="Li S."/>
        </authorList>
    </citation>
    <scope>NUCLEOTIDE SEQUENCE [LARGE SCALE GENOMIC DNA]</scope>
    <source>
        <strain evidence="15">cv. 9930</strain>
    </source>
</reference>
<dbReference type="PANTHER" id="PTHR32468">
    <property type="entry name" value="CATION/H + ANTIPORTER"/>
    <property type="match status" value="1"/>
</dbReference>
<dbReference type="PANTHER" id="PTHR32468:SF145">
    <property type="entry name" value="CATION_H(+) ANTIPORTER 28"/>
    <property type="match status" value="1"/>
</dbReference>
<feature type="transmembrane region" description="Helical" evidence="10">
    <location>
        <begin position="368"/>
        <end position="387"/>
    </location>
</feature>
<dbReference type="EMBL" id="CM002928">
    <property type="protein sequence ID" value="KGN45116.1"/>
    <property type="molecule type" value="Genomic_DNA"/>
</dbReference>
<dbReference type="GO" id="GO:0016020">
    <property type="term" value="C:membrane"/>
    <property type="evidence" value="ECO:0007669"/>
    <property type="project" value="UniProtKB-SubCell"/>
</dbReference>
<feature type="transmembrane region" description="Helical" evidence="10">
    <location>
        <begin position="296"/>
        <end position="317"/>
    </location>
</feature>
<feature type="transmembrane region" description="Helical" evidence="10">
    <location>
        <begin position="83"/>
        <end position="100"/>
    </location>
</feature>
<proteinExistence type="inferred from homology"/>
<dbReference type="OrthoDB" id="754456at2759"/>
<evidence type="ECO:0000313" key="14">
    <source>
        <dbReference type="EMBL" id="KGN45116.1"/>
    </source>
</evidence>
<evidence type="ECO:0000256" key="8">
    <source>
        <dbReference type="ARBA" id="ARBA00023136"/>
    </source>
</evidence>